<name>A0AAD4GGV4_BOLED</name>
<comment type="caution">
    <text evidence="1">The sequence shown here is derived from an EMBL/GenBank/DDBJ whole genome shotgun (WGS) entry which is preliminary data.</text>
</comment>
<dbReference type="Proteomes" id="UP001194468">
    <property type="component" value="Unassembled WGS sequence"/>
</dbReference>
<evidence type="ECO:0000313" key="1">
    <source>
        <dbReference type="EMBL" id="KAF8443027.1"/>
    </source>
</evidence>
<feature type="non-terminal residue" evidence="1">
    <location>
        <position position="90"/>
    </location>
</feature>
<protein>
    <submittedName>
        <fullName evidence="1">Uncharacterized protein</fullName>
    </submittedName>
</protein>
<accession>A0AAD4GGV4</accession>
<keyword evidence="2" id="KW-1185">Reference proteome</keyword>
<dbReference type="AlphaFoldDB" id="A0AAD4GGV4"/>
<gene>
    <name evidence="1" type="ORF">L210DRAFT_3534670</name>
</gene>
<proteinExistence type="predicted"/>
<evidence type="ECO:0000313" key="2">
    <source>
        <dbReference type="Proteomes" id="UP001194468"/>
    </source>
</evidence>
<sequence>MVCQLTNHIFKRWVSCTHLRSKVYWQAACGRKVEEHENLQPLLETGEGVCETSCLRLNIAKGLSHICLADQAPCNCLGKCPFARCWGRGV</sequence>
<dbReference type="EMBL" id="WHUW01000008">
    <property type="protein sequence ID" value="KAF8443027.1"/>
    <property type="molecule type" value="Genomic_DNA"/>
</dbReference>
<reference evidence="1" key="2">
    <citation type="journal article" date="2020" name="Nat. Commun.">
        <title>Large-scale genome sequencing of mycorrhizal fungi provides insights into the early evolution of symbiotic traits.</title>
        <authorList>
            <person name="Miyauchi S."/>
            <person name="Kiss E."/>
            <person name="Kuo A."/>
            <person name="Drula E."/>
            <person name="Kohler A."/>
            <person name="Sanchez-Garcia M."/>
            <person name="Morin E."/>
            <person name="Andreopoulos B."/>
            <person name="Barry K.W."/>
            <person name="Bonito G."/>
            <person name="Buee M."/>
            <person name="Carver A."/>
            <person name="Chen C."/>
            <person name="Cichocki N."/>
            <person name="Clum A."/>
            <person name="Culley D."/>
            <person name="Crous P.W."/>
            <person name="Fauchery L."/>
            <person name="Girlanda M."/>
            <person name="Hayes R.D."/>
            <person name="Keri Z."/>
            <person name="LaButti K."/>
            <person name="Lipzen A."/>
            <person name="Lombard V."/>
            <person name="Magnuson J."/>
            <person name="Maillard F."/>
            <person name="Murat C."/>
            <person name="Nolan M."/>
            <person name="Ohm R.A."/>
            <person name="Pangilinan J."/>
            <person name="Pereira M.F."/>
            <person name="Perotto S."/>
            <person name="Peter M."/>
            <person name="Pfister S."/>
            <person name="Riley R."/>
            <person name="Sitrit Y."/>
            <person name="Stielow J.B."/>
            <person name="Szollosi G."/>
            <person name="Zifcakova L."/>
            <person name="Stursova M."/>
            <person name="Spatafora J.W."/>
            <person name="Tedersoo L."/>
            <person name="Vaario L.M."/>
            <person name="Yamada A."/>
            <person name="Yan M."/>
            <person name="Wang P."/>
            <person name="Xu J."/>
            <person name="Bruns T."/>
            <person name="Baldrian P."/>
            <person name="Vilgalys R."/>
            <person name="Dunand C."/>
            <person name="Henrissat B."/>
            <person name="Grigoriev I.V."/>
            <person name="Hibbett D."/>
            <person name="Nagy L.G."/>
            <person name="Martin F.M."/>
        </authorList>
    </citation>
    <scope>NUCLEOTIDE SEQUENCE</scope>
    <source>
        <strain evidence="1">BED1</strain>
    </source>
</reference>
<organism evidence="1 2">
    <name type="scientific">Boletus edulis BED1</name>
    <dbReference type="NCBI Taxonomy" id="1328754"/>
    <lineage>
        <taxon>Eukaryota</taxon>
        <taxon>Fungi</taxon>
        <taxon>Dikarya</taxon>
        <taxon>Basidiomycota</taxon>
        <taxon>Agaricomycotina</taxon>
        <taxon>Agaricomycetes</taxon>
        <taxon>Agaricomycetidae</taxon>
        <taxon>Boletales</taxon>
        <taxon>Boletineae</taxon>
        <taxon>Boletaceae</taxon>
        <taxon>Boletoideae</taxon>
        <taxon>Boletus</taxon>
    </lineage>
</organism>
<reference evidence="1" key="1">
    <citation type="submission" date="2019-10" db="EMBL/GenBank/DDBJ databases">
        <authorList>
            <consortium name="DOE Joint Genome Institute"/>
            <person name="Kuo A."/>
            <person name="Miyauchi S."/>
            <person name="Kiss E."/>
            <person name="Drula E."/>
            <person name="Kohler A."/>
            <person name="Sanchez-Garcia M."/>
            <person name="Andreopoulos B."/>
            <person name="Barry K.W."/>
            <person name="Bonito G."/>
            <person name="Buee M."/>
            <person name="Carver A."/>
            <person name="Chen C."/>
            <person name="Cichocki N."/>
            <person name="Clum A."/>
            <person name="Culley D."/>
            <person name="Crous P.W."/>
            <person name="Fauchery L."/>
            <person name="Girlanda M."/>
            <person name="Hayes R."/>
            <person name="Keri Z."/>
            <person name="LaButti K."/>
            <person name="Lipzen A."/>
            <person name="Lombard V."/>
            <person name="Magnuson J."/>
            <person name="Maillard F."/>
            <person name="Morin E."/>
            <person name="Murat C."/>
            <person name="Nolan M."/>
            <person name="Ohm R."/>
            <person name="Pangilinan J."/>
            <person name="Pereira M."/>
            <person name="Perotto S."/>
            <person name="Peter M."/>
            <person name="Riley R."/>
            <person name="Sitrit Y."/>
            <person name="Stielow B."/>
            <person name="Szollosi G."/>
            <person name="Zifcakova L."/>
            <person name="Stursova M."/>
            <person name="Spatafora J.W."/>
            <person name="Tedersoo L."/>
            <person name="Vaario L.-M."/>
            <person name="Yamada A."/>
            <person name="Yan M."/>
            <person name="Wang P."/>
            <person name="Xu J."/>
            <person name="Bruns T."/>
            <person name="Baldrian P."/>
            <person name="Vilgalys R."/>
            <person name="Henrissat B."/>
            <person name="Grigoriev I.V."/>
            <person name="Hibbett D."/>
            <person name="Nagy L.G."/>
            <person name="Martin F.M."/>
        </authorList>
    </citation>
    <scope>NUCLEOTIDE SEQUENCE</scope>
    <source>
        <strain evidence="1">BED1</strain>
    </source>
</reference>